<keyword evidence="4" id="KW-0411">Iron-sulfur</keyword>
<dbReference type="SUPFAM" id="SSF50022">
    <property type="entry name" value="ISP domain"/>
    <property type="match status" value="1"/>
</dbReference>
<evidence type="ECO:0000256" key="4">
    <source>
        <dbReference type="ARBA" id="ARBA00023014"/>
    </source>
</evidence>
<keyword evidence="7" id="KW-1185">Reference proteome</keyword>
<evidence type="ECO:0000313" key="6">
    <source>
        <dbReference type="EMBL" id="RUS81058.1"/>
    </source>
</evidence>
<name>A0A3S1BHU4_ELYCH</name>
<gene>
    <name evidence="6" type="ORF">EGW08_011177</name>
</gene>
<dbReference type="PANTHER" id="PTHR21496">
    <property type="entry name" value="FERREDOXIN-RELATED"/>
    <property type="match status" value="1"/>
</dbReference>
<dbReference type="InterPro" id="IPR054716">
    <property type="entry name" value="Sol_Rieske_ferrdox_dom"/>
</dbReference>
<evidence type="ECO:0000256" key="3">
    <source>
        <dbReference type="ARBA" id="ARBA00023004"/>
    </source>
</evidence>
<sequence>MDSEKLYLPVPDLKVTDLLNWQKEEERQHRHLVHRNLNELSVSLDSQQPQAHSHKKCFGNSVTINDETVALFRIGDEVYATQAKCPHAGGPLYLADLEELVPGQVCLKCPWHKWTFSIDSGCSIKPAGRGLVAKTYPVRVNQEGHIYIGFDSFGPSAFEM</sequence>
<dbReference type="GO" id="GO:0051537">
    <property type="term" value="F:2 iron, 2 sulfur cluster binding"/>
    <property type="evidence" value="ECO:0007669"/>
    <property type="project" value="UniProtKB-KW"/>
</dbReference>
<organism evidence="6 7">
    <name type="scientific">Elysia chlorotica</name>
    <name type="common">Eastern emerald elysia</name>
    <name type="synonym">Sea slug</name>
    <dbReference type="NCBI Taxonomy" id="188477"/>
    <lineage>
        <taxon>Eukaryota</taxon>
        <taxon>Metazoa</taxon>
        <taxon>Spiralia</taxon>
        <taxon>Lophotrochozoa</taxon>
        <taxon>Mollusca</taxon>
        <taxon>Gastropoda</taxon>
        <taxon>Heterobranchia</taxon>
        <taxon>Euthyneura</taxon>
        <taxon>Panpulmonata</taxon>
        <taxon>Sacoglossa</taxon>
        <taxon>Placobranchoidea</taxon>
        <taxon>Plakobranchidae</taxon>
        <taxon>Elysia</taxon>
    </lineage>
</organism>
<dbReference type="OrthoDB" id="426882at2759"/>
<comment type="caution">
    <text evidence="6">The sequence shown here is derived from an EMBL/GenBank/DDBJ whole genome shotgun (WGS) entry which is preliminary data.</text>
</comment>
<dbReference type="Gene3D" id="2.102.10.10">
    <property type="entry name" value="Rieske [2Fe-2S] iron-sulphur domain"/>
    <property type="match status" value="1"/>
</dbReference>
<dbReference type="Proteomes" id="UP000271974">
    <property type="component" value="Unassembled WGS sequence"/>
</dbReference>
<dbReference type="AlphaFoldDB" id="A0A3S1BHU4"/>
<keyword evidence="2" id="KW-0479">Metal-binding</keyword>
<accession>A0A3S1BHU4</accession>
<evidence type="ECO:0000259" key="5">
    <source>
        <dbReference type="PROSITE" id="PS51296"/>
    </source>
</evidence>
<evidence type="ECO:0000313" key="7">
    <source>
        <dbReference type="Proteomes" id="UP000271974"/>
    </source>
</evidence>
<dbReference type="EMBL" id="RQTK01000357">
    <property type="protein sequence ID" value="RUS81058.1"/>
    <property type="molecule type" value="Genomic_DNA"/>
</dbReference>
<proteinExistence type="predicted"/>
<dbReference type="GO" id="GO:0046872">
    <property type="term" value="F:metal ion binding"/>
    <property type="evidence" value="ECO:0007669"/>
    <property type="project" value="UniProtKB-KW"/>
</dbReference>
<dbReference type="InterPro" id="IPR017941">
    <property type="entry name" value="Rieske_2Fe-2S"/>
</dbReference>
<dbReference type="InterPro" id="IPR036922">
    <property type="entry name" value="Rieske_2Fe-2S_sf"/>
</dbReference>
<protein>
    <recommendedName>
        <fullName evidence="5">Rieske domain-containing protein</fullName>
    </recommendedName>
</protein>
<feature type="domain" description="Rieske" evidence="5">
    <location>
        <begin position="47"/>
        <end position="147"/>
    </location>
</feature>
<dbReference type="PANTHER" id="PTHR21496:SF25">
    <property type="entry name" value="RIESKE DOMAIN-CONTAINING PROTEIN"/>
    <property type="match status" value="1"/>
</dbReference>
<dbReference type="PROSITE" id="PS51296">
    <property type="entry name" value="RIESKE"/>
    <property type="match status" value="1"/>
</dbReference>
<dbReference type="Pfam" id="PF22543">
    <property type="entry name" value="Rieske_4"/>
    <property type="match status" value="1"/>
</dbReference>
<reference evidence="6 7" key="1">
    <citation type="submission" date="2019-01" db="EMBL/GenBank/DDBJ databases">
        <title>A draft genome assembly of the solar-powered sea slug Elysia chlorotica.</title>
        <authorList>
            <person name="Cai H."/>
            <person name="Li Q."/>
            <person name="Fang X."/>
            <person name="Li J."/>
            <person name="Curtis N.E."/>
            <person name="Altenburger A."/>
            <person name="Shibata T."/>
            <person name="Feng M."/>
            <person name="Maeda T."/>
            <person name="Schwartz J.A."/>
            <person name="Shigenobu S."/>
            <person name="Lundholm N."/>
            <person name="Nishiyama T."/>
            <person name="Yang H."/>
            <person name="Hasebe M."/>
            <person name="Li S."/>
            <person name="Pierce S.K."/>
            <person name="Wang J."/>
        </authorList>
    </citation>
    <scope>NUCLEOTIDE SEQUENCE [LARGE SCALE GENOMIC DNA]</scope>
    <source>
        <strain evidence="6">EC2010</strain>
        <tissue evidence="6">Whole organism of an adult</tissue>
    </source>
</reference>
<keyword evidence="3" id="KW-0408">Iron</keyword>
<evidence type="ECO:0000256" key="1">
    <source>
        <dbReference type="ARBA" id="ARBA00022714"/>
    </source>
</evidence>
<evidence type="ECO:0000256" key="2">
    <source>
        <dbReference type="ARBA" id="ARBA00022723"/>
    </source>
</evidence>
<keyword evidence="1" id="KW-0001">2Fe-2S</keyword>